<proteinExistence type="predicted"/>
<organism evidence="2 3">
    <name type="scientific">Pleurodeles waltl</name>
    <name type="common">Iberian ribbed newt</name>
    <dbReference type="NCBI Taxonomy" id="8319"/>
    <lineage>
        <taxon>Eukaryota</taxon>
        <taxon>Metazoa</taxon>
        <taxon>Chordata</taxon>
        <taxon>Craniata</taxon>
        <taxon>Vertebrata</taxon>
        <taxon>Euteleostomi</taxon>
        <taxon>Amphibia</taxon>
        <taxon>Batrachia</taxon>
        <taxon>Caudata</taxon>
        <taxon>Salamandroidea</taxon>
        <taxon>Salamandridae</taxon>
        <taxon>Pleurodelinae</taxon>
        <taxon>Pleurodeles</taxon>
    </lineage>
</organism>
<reference evidence="2" key="1">
    <citation type="journal article" date="2022" name="bioRxiv">
        <title>Sequencing and chromosome-scale assembly of the giantPleurodeles waltlgenome.</title>
        <authorList>
            <person name="Brown T."/>
            <person name="Elewa A."/>
            <person name="Iarovenko S."/>
            <person name="Subramanian E."/>
            <person name="Araus A.J."/>
            <person name="Petzold A."/>
            <person name="Susuki M."/>
            <person name="Suzuki K.-i.T."/>
            <person name="Hayashi T."/>
            <person name="Toyoda A."/>
            <person name="Oliveira C."/>
            <person name="Osipova E."/>
            <person name="Leigh N.D."/>
            <person name="Simon A."/>
            <person name="Yun M.H."/>
        </authorList>
    </citation>
    <scope>NUCLEOTIDE SEQUENCE</scope>
    <source>
        <strain evidence="2">20211129_DDA</strain>
        <tissue evidence="2">Liver</tissue>
    </source>
</reference>
<accession>A0AAV7R1N5</accession>
<protein>
    <submittedName>
        <fullName evidence="2">Uncharacterized protein</fullName>
    </submittedName>
</protein>
<name>A0AAV7R1N5_PLEWA</name>
<evidence type="ECO:0000313" key="2">
    <source>
        <dbReference type="EMBL" id="KAJ1144648.1"/>
    </source>
</evidence>
<evidence type="ECO:0000256" key="1">
    <source>
        <dbReference type="SAM" id="MobiDB-lite"/>
    </source>
</evidence>
<evidence type="ECO:0000313" key="3">
    <source>
        <dbReference type="Proteomes" id="UP001066276"/>
    </source>
</evidence>
<dbReference type="Proteomes" id="UP001066276">
    <property type="component" value="Chromosome 6"/>
</dbReference>
<dbReference type="AlphaFoldDB" id="A0AAV7R1N5"/>
<gene>
    <name evidence="2" type="ORF">NDU88_010945</name>
</gene>
<dbReference type="EMBL" id="JANPWB010000010">
    <property type="protein sequence ID" value="KAJ1144648.1"/>
    <property type="molecule type" value="Genomic_DNA"/>
</dbReference>
<keyword evidence="3" id="KW-1185">Reference proteome</keyword>
<feature type="region of interest" description="Disordered" evidence="1">
    <location>
        <begin position="1"/>
        <end position="50"/>
    </location>
</feature>
<comment type="caution">
    <text evidence="2">The sequence shown here is derived from an EMBL/GenBank/DDBJ whole genome shotgun (WGS) entry which is preliminary data.</text>
</comment>
<sequence>MDGAGGQSSRAEGPRPSQDGDSSRAPVKQPAAAVRVGAFPAGKSRRKAETGEACRVKLIWVVALLQWVCILSLAPDLSAREAREWATGLQTRALGDLRAHREEKRRVEGSRQG</sequence>